<dbReference type="NCBIfam" id="TIGR02937">
    <property type="entry name" value="sigma70-ECF"/>
    <property type="match status" value="1"/>
</dbReference>
<dbReference type="PANTHER" id="PTHR43133">
    <property type="entry name" value="RNA POLYMERASE ECF-TYPE SIGMA FACTO"/>
    <property type="match status" value="1"/>
</dbReference>
<dbReference type="NCBIfam" id="TIGR02989">
    <property type="entry name" value="Sig-70_gvs1"/>
    <property type="match status" value="1"/>
</dbReference>
<dbReference type="HOGENOM" id="CLU_047691_17_1_0"/>
<dbReference type="GO" id="GO:0006352">
    <property type="term" value="P:DNA-templated transcription initiation"/>
    <property type="evidence" value="ECO:0007669"/>
    <property type="project" value="InterPro"/>
</dbReference>
<dbReference type="eggNOG" id="COG1595">
    <property type="taxonomic scope" value="Bacteria"/>
</dbReference>
<dbReference type="PANTHER" id="PTHR43133:SF51">
    <property type="entry name" value="RNA POLYMERASE SIGMA FACTOR"/>
    <property type="match status" value="1"/>
</dbReference>
<organism evidence="6 7">
    <name type="scientific">Opitutus terrae (strain DSM 11246 / JCM 15787 / PB90-1)</name>
    <dbReference type="NCBI Taxonomy" id="452637"/>
    <lineage>
        <taxon>Bacteria</taxon>
        <taxon>Pseudomonadati</taxon>
        <taxon>Verrucomicrobiota</taxon>
        <taxon>Opitutia</taxon>
        <taxon>Opitutales</taxon>
        <taxon>Opitutaceae</taxon>
        <taxon>Opitutus</taxon>
    </lineage>
</organism>
<dbReference type="InterPro" id="IPR036388">
    <property type="entry name" value="WH-like_DNA-bd_sf"/>
</dbReference>
<name>B1ZMY6_OPITP</name>
<gene>
    <name evidence="6" type="ordered locus">Oter_3158</name>
</gene>
<reference evidence="6 7" key="1">
    <citation type="journal article" date="2011" name="J. Bacteriol.">
        <title>Genome sequence of the verrucomicrobium Opitutus terrae PB90-1, an abundant inhabitant of rice paddy soil ecosystems.</title>
        <authorList>
            <person name="van Passel M.W."/>
            <person name="Kant R."/>
            <person name="Palva A."/>
            <person name="Copeland A."/>
            <person name="Lucas S."/>
            <person name="Lapidus A."/>
            <person name="Glavina del Rio T."/>
            <person name="Pitluck S."/>
            <person name="Goltsman E."/>
            <person name="Clum A."/>
            <person name="Sun H."/>
            <person name="Schmutz J."/>
            <person name="Larimer F.W."/>
            <person name="Land M.L."/>
            <person name="Hauser L."/>
            <person name="Kyrpides N."/>
            <person name="Mikhailova N."/>
            <person name="Richardson P.P."/>
            <person name="Janssen P.H."/>
            <person name="de Vos W.M."/>
            <person name="Smidt H."/>
        </authorList>
    </citation>
    <scope>NUCLEOTIDE SEQUENCE [LARGE SCALE GENOMIC DNA]</scope>
    <source>
        <strain evidence="7">DSM 11246 / JCM 15787 / PB90-1</strain>
    </source>
</reference>
<dbReference type="KEGG" id="ote:Oter_3158"/>
<dbReference type="SUPFAM" id="SSF88946">
    <property type="entry name" value="Sigma2 domain of RNA polymerase sigma factors"/>
    <property type="match status" value="1"/>
</dbReference>
<evidence type="ECO:0000256" key="4">
    <source>
        <dbReference type="ARBA" id="ARBA00023163"/>
    </source>
</evidence>
<proteinExistence type="inferred from homology"/>
<dbReference type="GO" id="GO:0016987">
    <property type="term" value="F:sigma factor activity"/>
    <property type="evidence" value="ECO:0007669"/>
    <property type="project" value="UniProtKB-KW"/>
</dbReference>
<dbReference type="Pfam" id="PF04542">
    <property type="entry name" value="Sigma70_r2"/>
    <property type="match status" value="1"/>
</dbReference>
<evidence type="ECO:0000259" key="5">
    <source>
        <dbReference type="Pfam" id="PF04542"/>
    </source>
</evidence>
<dbReference type="InterPro" id="IPR013324">
    <property type="entry name" value="RNA_pol_sigma_r3/r4-like"/>
</dbReference>
<dbReference type="InterPro" id="IPR014284">
    <property type="entry name" value="RNA_pol_sigma-70_dom"/>
</dbReference>
<accession>B1ZMY6</accession>
<dbReference type="InterPro" id="IPR013325">
    <property type="entry name" value="RNA_pol_sigma_r2"/>
</dbReference>
<sequence>MTTATPTRTDRFETLVREHQAGLRAYVRALGAQDAWVDDLAQEVFLVAYRRMEHFEAGGDFGRWLRGIARNLVLNDLRKNARRWRLLQDAITEVLVDDEAADRCGEAPTAGLLSAMNDCVAQLPARSRELLQRRYRDSADAPTLARNFNLSAAAVRQTLVRSRAAVRRCIDAKVGEAWL</sequence>
<dbReference type="InterPro" id="IPR007627">
    <property type="entry name" value="RNA_pol_sigma70_r2"/>
</dbReference>
<dbReference type="SUPFAM" id="SSF88659">
    <property type="entry name" value="Sigma3 and sigma4 domains of RNA polymerase sigma factors"/>
    <property type="match status" value="1"/>
</dbReference>
<evidence type="ECO:0000256" key="1">
    <source>
        <dbReference type="ARBA" id="ARBA00010641"/>
    </source>
</evidence>
<dbReference type="Gene3D" id="1.10.10.10">
    <property type="entry name" value="Winged helix-like DNA-binding domain superfamily/Winged helix DNA-binding domain"/>
    <property type="match status" value="1"/>
</dbReference>
<evidence type="ECO:0000313" key="7">
    <source>
        <dbReference type="Proteomes" id="UP000007013"/>
    </source>
</evidence>
<evidence type="ECO:0000256" key="3">
    <source>
        <dbReference type="ARBA" id="ARBA00023082"/>
    </source>
</evidence>
<dbReference type="InterPro" id="IPR014331">
    <property type="entry name" value="RNA_pol_sigma70_ECF_RHOBA"/>
</dbReference>
<dbReference type="RefSeq" id="WP_012375967.1">
    <property type="nucleotide sequence ID" value="NC_010571.1"/>
</dbReference>
<dbReference type="EMBL" id="CP001032">
    <property type="protein sequence ID" value="ACB76438.1"/>
    <property type="molecule type" value="Genomic_DNA"/>
</dbReference>
<dbReference type="Proteomes" id="UP000007013">
    <property type="component" value="Chromosome"/>
</dbReference>
<feature type="domain" description="RNA polymerase sigma-70 region 2" evidence="5">
    <location>
        <begin position="15"/>
        <end position="83"/>
    </location>
</feature>
<dbReference type="InterPro" id="IPR039425">
    <property type="entry name" value="RNA_pol_sigma-70-like"/>
</dbReference>
<keyword evidence="2" id="KW-0805">Transcription regulation</keyword>
<dbReference type="AlphaFoldDB" id="B1ZMY6"/>
<keyword evidence="3" id="KW-0731">Sigma factor</keyword>
<dbReference type="OrthoDB" id="9797134at2"/>
<evidence type="ECO:0000313" key="6">
    <source>
        <dbReference type="EMBL" id="ACB76438.1"/>
    </source>
</evidence>
<protein>
    <submittedName>
        <fullName evidence="6">RNA polymerase, sigma-24 subunit, ECF subfamily</fullName>
    </submittedName>
</protein>
<keyword evidence="7" id="KW-1185">Reference proteome</keyword>
<dbReference type="Gene3D" id="1.10.1740.10">
    <property type="match status" value="1"/>
</dbReference>
<dbReference type="STRING" id="452637.Oter_3158"/>
<keyword evidence="4" id="KW-0804">Transcription</keyword>
<evidence type="ECO:0000256" key="2">
    <source>
        <dbReference type="ARBA" id="ARBA00023015"/>
    </source>
</evidence>
<comment type="similarity">
    <text evidence="1">Belongs to the sigma-70 factor family. ECF subfamily.</text>
</comment>